<dbReference type="RefSeq" id="WP_009524837.1">
    <property type="nucleotide sequence ID" value="NZ_JH414548.1"/>
</dbReference>
<dbReference type="AlphaFoldDB" id="G9X2J4"/>
<dbReference type="BioCyc" id="EBAC796937-HMP:GMGH-603-MONOMER"/>
<comment type="caution">
    <text evidence="2">The sequence shown here is derived from an EMBL/GenBank/DDBJ whole genome shotgun (WGS) entry which is preliminary data.</text>
</comment>
<sequence length="150" mass="17601">MEDIYDIAQWFLSKSSMTPKKLQKMVYYAYAWFIALMNEDANNIENRLFNVSPQAWVHGPVFPSLYQKYKDYGYSDIPIVKEKFDFNEDVEDVLNQVWDVYGKYNANELESLTHQESPWINARTGCSPFSVCTNDISDKDIFECYSARLV</sequence>
<dbReference type="Proteomes" id="UP000006437">
    <property type="component" value="Unassembled WGS sequence"/>
</dbReference>
<protein>
    <recommendedName>
        <fullName evidence="1">Antitoxin SocA-like Panacea domain-containing protein</fullName>
    </recommendedName>
</protein>
<evidence type="ECO:0000313" key="3">
    <source>
        <dbReference type="Proteomes" id="UP000006437"/>
    </source>
</evidence>
<dbReference type="InterPro" id="IPR025272">
    <property type="entry name" value="SocA_Panacea"/>
</dbReference>
<name>G9X2J4_9FIRM</name>
<dbReference type="Pfam" id="PF13274">
    <property type="entry name" value="SocA_Panacea"/>
    <property type="match status" value="1"/>
</dbReference>
<dbReference type="EMBL" id="AFZE01000056">
    <property type="protein sequence ID" value="EHL11064.1"/>
    <property type="molecule type" value="Genomic_DNA"/>
</dbReference>
<organism evidence="2 3">
    <name type="scientific">Peptoanaerobacter stomatis</name>
    <dbReference type="NCBI Taxonomy" id="796937"/>
    <lineage>
        <taxon>Bacteria</taxon>
        <taxon>Bacillati</taxon>
        <taxon>Bacillota</taxon>
        <taxon>Clostridia</taxon>
        <taxon>Peptostreptococcales</taxon>
        <taxon>Filifactoraceae</taxon>
        <taxon>Peptoanaerobacter</taxon>
    </lineage>
</organism>
<evidence type="ECO:0000313" key="2">
    <source>
        <dbReference type="EMBL" id="EHL11064.1"/>
    </source>
</evidence>
<evidence type="ECO:0000259" key="1">
    <source>
        <dbReference type="Pfam" id="PF13274"/>
    </source>
</evidence>
<proteinExistence type="predicted"/>
<gene>
    <name evidence="2" type="ORF">HMPREF9629_00601</name>
</gene>
<feature type="domain" description="Antitoxin SocA-like Panacea" evidence="1">
    <location>
        <begin position="22"/>
        <end position="119"/>
    </location>
</feature>
<accession>G9X2J4</accession>
<dbReference type="HOGENOM" id="CLU_110683_0_0_9"/>
<reference evidence="2 3" key="1">
    <citation type="submission" date="2011-08" db="EMBL/GenBank/DDBJ databases">
        <title>The Genome Sequence of Eubacteriaceae bacterium ACC19a.</title>
        <authorList>
            <consortium name="The Broad Institute Genome Sequencing Platform"/>
            <person name="Earl A."/>
            <person name="Ward D."/>
            <person name="Feldgarden M."/>
            <person name="Gevers D."/>
            <person name="Sizova M."/>
            <person name="Hazen A."/>
            <person name="Epstein S."/>
            <person name="Young S.K."/>
            <person name="Zeng Q."/>
            <person name="Gargeya S."/>
            <person name="Fitzgerald M."/>
            <person name="Haas B."/>
            <person name="Abouelleil A."/>
            <person name="Alvarado L."/>
            <person name="Arachchi H.M."/>
            <person name="Berlin A."/>
            <person name="Brown A."/>
            <person name="Chapman S.B."/>
            <person name="Chen Z."/>
            <person name="Dunbar C."/>
            <person name="Freedman E."/>
            <person name="Gearin G."/>
            <person name="Gellesch M."/>
            <person name="Goldberg J."/>
            <person name="Griggs A."/>
            <person name="Gujja S."/>
            <person name="Heiman D."/>
            <person name="Howarth C."/>
            <person name="Larson L."/>
            <person name="Lui A."/>
            <person name="MacDonald P.J.P."/>
            <person name="Montmayeur A."/>
            <person name="Murphy C."/>
            <person name="Neiman D."/>
            <person name="Pearson M."/>
            <person name="Priest M."/>
            <person name="Roberts A."/>
            <person name="Saif S."/>
            <person name="Shea T."/>
            <person name="Shenoy N."/>
            <person name="Sisk P."/>
            <person name="Stolte C."/>
            <person name="Sykes S."/>
            <person name="Wortman J."/>
            <person name="Nusbaum C."/>
            <person name="Birren B."/>
        </authorList>
    </citation>
    <scope>NUCLEOTIDE SEQUENCE [LARGE SCALE GENOMIC DNA]</scope>
    <source>
        <strain evidence="2 3">ACC19a</strain>
    </source>
</reference>